<sequence length="525" mass="58087">MGSTGNSSLMVLCAAGEDTSDPDITGIGIVVSFLATATLSLIACFIGYFGDLLISLPHTEVDLELTTHVRPIVDRLLPDLGKGTSRRRCRGIEKFFLAVADTQMATSFAIMIAVAVKLNDISTYSLWMAWTMALSSLIVHLATIRCCPRYLERSNRFAIVRITLVLHILIGTTVLQFFAVYALASARQVVDLTASSESARWGLRAACVIREMPTRPVELETCILWAAVMYYYYFNILAKVFDRKMLSDSSPGNPPGYMSSVAETGHEMAEVSGPPPPPPPPPPPLPPPSSSFLYRFMMHKVLGNTNLGPFDSYEDMWTERQKWVGTVRMPRPRTWSSRYSQLDRRLQQVLYALVDVEAAYLALNTSIFADIPWLLFVLVFSWTQTVWYWRFNDAPGPVDEGTMAGSAVGFGQIVALLLLVIPVLAGIEAFLEAAEIGPMCDSSNSSADYKSSAIGDARVRKALRWLAVWYTLVMIYAAVVTGSPFFSEPWGASSALASVASLFVWQAYLELTDLAKKVAYKLRIW</sequence>
<feature type="transmembrane region" description="Helical" evidence="2">
    <location>
        <begin position="95"/>
        <end position="115"/>
    </location>
</feature>
<feature type="transmembrane region" description="Helical" evidence="2">
    <location>
        <begin position="223"/>
        <end position="241"/>
    </location>
</feature>
<keyword evidence="4" id="KW-1185">Reference proteome</keyword>
<evidence type="ECO:0000256" key="2">
    <source>
        <dbReference type="SAM" id="Phobius"/>
    </source>
</evidence>
<dbReference type="SUPFAM" id="SSF101447">
    <property type="entry name" value="Formin homology 2 domain (FH2 domain)"/>
    <property type="match status" value="1"/>
</dbReference>
<comment type="caution">
    <text evidence="3">The sequence shown here is derived from an EMBL/GenBank/DDBJ whole genome shotgun (WGS) entry which is preliminary data.</text>
</comment>
<accession>A0AAV9GNA7</accession>
<keyword evidence="2" id="KW-1133">Transmembrane helix</keyword>
<reference evidence="3" key="2">
    <citation type="submission" date="2023-05" db="EMBL/GenBank/DDBJ databases">
        <authorList>
            <consortium name="Lawrence Berkeley National Laboratory"/>
            <person name="Steindorff A."/>
            <person name="Hensen N."/>
            <person name="Bonometti L."/>
            <person name="Westerberg I."/>
            <person name="Brannstrom I.O."/>
            <person name="Guillou S."/>
            <person name="Cros-Aarteil S."/>
            <person name="Calhoun S."/>
            <person name="Haridas S."/>
            <person name="Kuo A."/>
            <person name="Mondo S."/>
            <person name="Pangilinan J."/>
            <person name="Riley R."/>
            <person name="Labutti K."/>
            <person name="Andreopoulos B."/>
            <person name="Lipzen A."/>
            <person name="Chen C."/>
            <person name="Yanf M."/>
            <person name="Daum C."/>
            <person name="Ng V."/>
            <person name="Clum A."/>
            <person name="Ohm R."/>
            <person name="Martin F."/>
            <person name="Silar P."/>
            <person name="Natvig D."/>
            <person name="Lalanne C."/>
            <person name="Gautier V."/>
            <person name="Ament-Velasquez S.L."/>
            <person name="Kruys A."/>
            <person name="Hutchinson M.I."/>
            <person name="Powell A.J."/>
            <person name="Barry K."/>
            <person name="Miller A.N."/>
            <person name="Grigoriev I.V."/>
            <person name="Debuchy R."/>
            <person name="Gladieux P."/>
            <person name="Thoren M.H."/>
            <person name="Johannesson H."/>
        </authorList>
    </citation>
    <scope>NUCLEOTIDE SEQUENCE</scope>
    <source>
        <strain evidence="3">PSN243</strain>
    </source>
</reference>
<feature type="transmembrane region" description="Helical" evidence="2">
    <location>
        <begin position="159"/>
        <end position="184"/>
    </location>
</feature>
<feature type="transmembrane region" description="Helical" evidence="2">
    <location>
        <begin position="371"/>
        <end position="389"/>
    </location>
</feature>
<protein>
    <submittedName>
        <fullName evidence="3">Uncharacterized protein</fullName>
    </submittedName>
</protein>
<keyword evidence="2" id="KW-0472">Membrane</keyword>
<evidence type="ECO:0000256" key="1">
    <source>
        <dbReference type="SAM" id="MobiDB-lite"/>
    </source>
</evidence>
<evidence type="ECO:0000313" key="3">
    <source>
        <dbReference type="EMBL" id="KAK4448852.1"/>
    </source>
</evidence>
<proteinExistence type="predicted"/>
<reference evidence="3" key="1">
    <citation type="journal article" date="2023" name="Mol. Phylogenet. Evol.">
        <title>Genome-scale phylogeny and comparative genomics of the fungal order Sordariales.</title>
        <authorList>
            <person name="Hensen N."/>
            <person name="Bonometti L."/>
            <person name="Westerberg I."/>
            <person name="Brannstrom I.O."/>
            <person name="Guillou S."/>
            <person name="Cros-Aarteil S."/>
            <person name="Calhoun S."/>
            <person name="Haridas S."/>
            <person name="Kuo A."/>
            <person name="Mondo S."/>
            <person name="Pangilinan J."/>
            <person name="Riley R."/>
            <person name="LaButti K."/>
            <person name="Andreopoulos B."/>
            <person name="Lipzen A."/>
            <person name="Chen C."/>
            <person name="Yan M."/>
            <person name="Daum C."/>
            <person name="Ng V."/>
            <person name="Clum A."/>
            <person name="Steindorff A."/>
            <person name="Ohm R.A."/>
            <person name="Martin F."/>
            <person name="Silar P."/>
            <person name="Natvig D.O."/>
            <person name="Lalanne C."/>
            <person name="Gautier V."/>
            <person name="Ament-Velasquez S.L."/>
            <person name="Kruys A."/>
            <person name="Hutchinson M.I."/>
            <person name="Powell A.J."/>
            <person name="Barry K."/>
            <person name="Miller A.N."/>
            <person name="Grigoriev I.V."/>
            <person name="Debuchy R."/>
            <person name="Gladieux P."/>
            <person name="Hiltunen Thoren M."/>
            <person name="Johannesson H."/>
        </authorList>
    </citation>
    <scope>NUCLEOTIDE SEQUENCE</scope>
    <source>
        <strain evidence="3">PSN243</strain>
    </source>
</reference>
<feature type="compositionally biased region" description="Pro residues" evidence="1">
    <location>
        <begin position="273"/>
        <end position="285"/>
    </location>
</feature>
<keyword evidence="2" id="KW-0812">Transmembrane</keyword>
<feature type="transmembrane region" description="Helical" evidence="2">
    <location>
        <begin position="467"/>
        <end position="486"/>
    </location>
</feature>
<evidence type="ECO:0000313" key="4">
    <source>
        <dbReference type="Proteomes" id="UP001321760"/>
    </source>
</evidence>
<dbReference type="InterPro" id="IPR053018">
    <property type="entry name" value="Elsinochrome_Biosynth-Asso"/>
</dbReference>
<dbReference type="PANTHER" id="PTHR37577">
    <property type="entry name" value="INTEGRAL MEMBRANE PROTEIN"/>
    <property type="match status" value="1"/>
</dbReference>
<dbReference type="Proteomes" id="UP001321760">
    <property type="component" value="Unassembled WGS sequence"/>
</dbReference>
<dbReference type="PANTHER" id="PTHR37577:SF1">
    <property type="entry name" value="INTEGRAL MEMBRANE PROTEIN"/>
    <property type="match status" value="1"/>
</dbReference>
<feature type="transmembrane region" description="Helical" evidence="2">
    <location>
        <begin position="27"/>
        <end position="49"/>
    </location>
</feature>
<dbReference type="EMBL" id="MU865940">
    <property type="protein sequence ID" value="KAK4448852.1"/>
    <property type="molecule type" value="Genomic_DNA"/>
</dbReference>
<feature type="region of interest" description="Disordered" evidence="1">
    <location>
        <begin position="266"/>
        <end position="285"/>
    </location>
</feature>
<name>A0AAV9GNA7_9PEZI</name>
<gene>
    <name evidence="3" type="ORF">QBC34DRAFT_380699</name>
</gene>
<feature type="transmembrane region" description="Helical" evidence="2">
    <location>
        <begin position="127"/>
        <end position="147"/>
    </location>
</feature>
<feature type="transmembrane region" description="Helical" evidence="2">
    <location>
        <begin position="409"/>
        <end position="431"/>
    </location>
</feature>
<dbReference type="AlphaFoldDB" id="A0AAV9GNA7"/>
<organism evidence="3 4">
    <name type="scientific">Podospora aff. communis PSN243</name>
    <dbReference type="NCBI Taxonomy" id="3040156"/>
    <lineage>
        <taxon>Eukaryota</taxon>
        <taxon>Fungi</taxon>
        <taxon>Dikarya</taxon>
        <taxon>Ascomycota</taxon>
        <taxon>Pezizomycotina</taxon>
        <taxon>Sordariomycetes</taxon>
        <taxon>Sordariomycetidae</taxon>
        <taxon>Sordariales</taxon>
        <taxon>Podosporaceae</taxon>
        <taxon>Podospora</taxon>
    </lineage>
</organism>